<dbReference type="InterPro" id="IPR036890">
    <property type="entry name" value="HATPase_C_sf"/>
</dbReference>
<dbReference type="Gene3D" id="1.10.287.130">
    <property type="match status" value="1"/>
</dbReference>
<dbReference type="Pfam" id="PF08448">
    <property type="entry name" value="PAS_4"/>
    <property type="match status" value="2"/>
</dbReference>
<feature type="domain" description="PAS" evidence="11">
    <location>
        <begin position="73"/>
        <end position="144"/>
    </location>
</feature>
<proteinExistence type="predicted"/>
<dbReference type="InterPro" id="IPR000014">
    <property type="entry name" value="PAS"/>
</dbReference>
<evidence type="ECO:0000256" key="9">
    <source>
        <dbReference type="SAM" id="Phobius"/>
    </source>
</evidence>
<reference evidence="13 14" key="1">
    <citation type="submission" date="2021-02" db="EMBL/GenBank/DDBJ databases">
        <title>Alicyclobacillus curvatus sp. nov. and Alicyclobacillus mengziensis sp. nov., two acidophilic bacteria isolated from acid mine drainage.</title>
        <authorList>
            <person name="Huang Y."/>
        </authorList>
    </citation>
    <scope>NUCLEOTIDE SEQUENCE [LARGE SCALE GENOMIC DNA]</scope>
    <source>
        <strain evidence="13 14">S30H14</strain>
    </source>
</reference>
<evidence type="ECO:0000256" key="6">
    <source>
        <dbReference type="ARBA" id="ARBA00022777"/>
    </source>
</evidence>
<dbReference type="Pfam" id="PF00512">
    <property type="entry name" value="HisKA"/>
    <property type="match status" value="1"/>
</dbReference>
<dbReference type="GO" id="GO:0005524">
    <property type="term" value="F:ATP binding"/>
    <property type="evidence" value="ECO:0007669"/>
    <property type="project" value="UniProtKB-KW"/>
</dbReference>
<evidence type="ECO:0000256" key="7">
    <source>
        <dbReference type="ARBA" id="ARBA00022840"/>
    </source>
</evidence>
<accession>A0A9X7Z680</accession>
<feature type="domain" description="Histidine kinase" evidence="10">
    <location>
        <begin position="347"/>
        <end position="565"/>
    </location>
</feature>
<protein>
    <recommendedName>
        <fullName evidence="2">histidine kinase</fullName>
        <ecNumber evidence="2">2.7.13.3</ecNumber>
    </recommendedName>
</protein>
<feature type="transmembrane region" description="Helical" evidence="9">
    <location>
        <begin position="12"/>
        <end position="33"/>
    </location>
</feature>
<dbReference type="InterPro" id="IPR003594">
    <property type="entry name" value="HATPase_dom"/>
</dbReference>
<evidence type="ECO:0000313" key="13">
    <source>
        <dbReference type="EMBL" id="QSO46066.1"/>
    </source>
</evidence>
<evidence type="ECO:0000256" key="1">
    <source>
        <dbReference type="ARBA" id="ARBA00000085"/>
    </source>
</evidence>
<keyword evidence="8" id="KW-0902">Two-component regulatory system</keyword>
<sequence>MGSRLRWTKRTWLIVWSYAIIVPFWVIFTDFLYRVWTHQFEFRLFLFSSIRGVVLYMLTIWLLRYLIQRINAVQAHYQTLVEISPQPIFVQSASQKWVYVNPAGLKLIGATQRSDVIGHSVWEIVHPDDYRRAQDHMRKVHITGSPKNFATHQSVESTTQMRLIRLDGTVLEVECVAVSSHVNKVPIVQILYTDVTERNRMERERYLAVSELEGFMEHHTDGIAIFDADGYYSTLNGRFAELYQVTKECIVGRKWSDVPFVPRQAIPAAEQFIAQLLRGDSITGYRSTCSIYDGNLDVSISGFPLKQQDGTIHGFAVTIRDITEEKHAEERLIQSEKLAAVGQLAAGVAHEIRNPLTTVLGLLKLLPTSAPGKQMEYRKLMENELKRIASIATEMLSLAKPQVDDVHDVEVTKLLTEVFQFLEPEAAMRDVDMQLALPDSVETVVIRGQEQRLKQVLINLIRNAVDALGQAPRTIQIGADIAGAEVAGTDVVRSRVVMTVQDSGCGMSEEQLLRLATPFFTTKEHGTGLGLYVCRQIIEQHQGELHFQSKLGIGTTVSLTLPLYQVG</sequence>
<keyword evidence="7" id="KW-0067">ATP-binding</keyword>
<dbReference type="EC" id="2.7.13.3" evidence="2"/>
<dbReference type="PANTHER" id="PTHR43065">
    <property type="entry name" value="SENSOR HISTIDINE KINASE"/>
    <property type="match status" value="1"/>
</dbReference>
<keyword evidence="14" id="KW-1185">Reference proteome</keyword>
<dbReference type="RefSeq" id="WP_206655437.1">
    <property type="nucleotide sequence ID" value="NZ_CP071182.1"/>
</dbReference>
<evidence type="ECO:0000256" key="3">
    <source>
        <dbReference type="ARBA" id="ARBA00022553"/>
    </source>
</evidence>
<feature type="domain" description="PAC" evidence="12">
    <location>
        <begin position="278"/>
        <end position="334"/>
    </location>
</feature>
<dbReference type="GO" id="GO:0000155">
    <property type="term" value="F:phosphorelay sensor kinase activity"/>
    <property type="evidence" value="ECO:0007669"/>
    <property type="project" value="InterPro"/>
</dbReference>
<dbReference type="SUPFAM" id="SSF47384">
    <property type="entry name" value="Homodimeric domain of signal transducing histidine kinase"/>
    <property type="match status" value="1"/>
</dbReference>
<dbReference type="PROSITE" id="PS50113">
    <property type="entry name" value="PAC"/>
    <property type="match status" value="1"/>
</dbReference>
<dbReference type="SUPFAM" id="SSF55874">
    <property type="entry name" value="ATPase domain of HSP90 chaperone/DNA topoisomerase II/histidine kinase"/>
    <property type="match status" value="1"/>
</dbReference>
<keyword evidence="5" id="KW-0547">Nucleotide-binding</keyword>
<dbReference type="PANTHER" id="PTHR43065:SF46">
    <property type="entry name" value="C4-DICARBOXYLATE TRANSPORT SENSOR PROTEIN DCTB"/>
    <property type="match status" value="1"/>
</dbReference>
<dbReference type="EMBL" id="CP071182">
    <property type="protein sequence ID" value="QSO46066.1"/>
    <property type="molecule type" value="Genomic_DNA"/>
</dbReference>
<evidence type="ECO:0000259" key="10">
    <source>
        <dbReference type="PROSITE" id="PS50109"/>
    </source>
</evidence>
<dbReference type="SUPFAM" id="SSF55785">
    <property type="entry name" value="PYP-like sensor domain (PAS domain)"/>
    <property type="match status" value="2"/>
</dbReference>
<dbReference type="AlphaFoldDB" id="A0A9X7Z680"/>
<dbReference type="CDD" id="cd00130">
    <property type="entry name" value="PAS"/>
    <property type="match status" value="1"/>
</dbReference>
<dbReference type="NCBIfam" id="TIGR00229">
    <property type="entry name" value="sensory_box"/>
    <property type="match status" value="2"/>
</dbReference>
<dbReference type="Gene3D" id="3.30.565.10">
    <property type="entry name" value="Histidine kinase-like ATPase, C-terminal domain"/>
    <property type="match status" value="1"/>
</dbReference>
<dbReference type="SMART" id="SM00387">
    <property type="entry name" value="HATPase_c"/>
    <property type="match status" value="1"/>
</dbReference>
<evidence type="ECO:0000256" key="2">
    <source>
        <dbReference type="ARBA" id="ARBA00012438"/>
    </source>
</evidence>
<dbReference type="InterPro" id="IPR003661">
    <property type="entry name" value="HisK_dim/P_dom"/>
</dbReference>
<evidence type="ECO:0000256" key="4">
    <source>
        <dbReference type="ARBA" id="ARBA00022679"/>
    </source>
</evidence>
<evidence type="ECO:0000313" key="14">
    <source>
        <dbReference type="Proteomes" id="UP000663505"/>
    </source>
</evidence>
<organism evidence="13 14">
    <name type="scientific">Alicyclobacillus mengziensis</name>
    <dbReference type="NCBI Taxonomy" id="2931921"/>
    <lineage>
        <taxon>Bacteria</taxon>
        <taxon>Bacillati</taxon>
        <taxon>Bacillota</taxon>
        <taxon>Bacilli</taxon>
        <taxon>Bacillales</taxon>
        <taxon>Alicyclobacillaceae</taxon>
        <taxon>Alicyclobacillus</taxon>
    </lineage>
</organism>
<dbReference type="PRINTS" id="PR00344">
    <property type="entry name" value="BCTRLSENSOR"/>
</dbReference>
<dbReference type="InterPro" id="IPR036097">
    <property type="entry name" value="HisK_dim/P_sf"/>
</dbReference>
<keyword evidence="3" id="KW-0597">Phosphoprotein</keyword>
<evidence type="ECO:0000256" key="8">
    <source>
        <dbReference type="ARBA" id="ARBA00023012"/>
    </source>
</evidence>
<dbReference type="CDD" id="cd00082">
    <property type="entry name" value="HisKA"/>
    <property type="match status" value="1"/>
</dbReference>
<dbReference type="InterPro" id="IPR035965">
    <property type="entry name" value="PAS-like_dom_sf"/>
</dbReference>
<keyword evidence="9" id="KW-1133">Transmembrane helix</keyword>
<evidence type="ECO:0000259" key="12">
    <source>
        <dbReference type="PROSITE" id="PS50113"/>
    </source>
</evidence>
<feature type="transmembrane region" description="Helical" evidence="9">
    <location>
        <begin position="45"/>
        <end position="67"/>
    </location>
</feature>
<dbReference type="Pfam" id="PF02518">
    <property type="entry name" value="HATPase_c"/>
    <property type="match status" value="1"/>
</dbReference>
<keyword evidence="6" id="KW-0418">Kinase</keyword>
<name>A0A9X7Z680_9BACL</name>
<comment type="catalytic activity">
    <reaction evidence="1">
        <text>ATP + protein L-histidine = ADP + protein N-phospho-L-histidine.</text>
        <dbReference type="EC" id="2.7.13.3"/>
    </reaction>
</comment>
<dbReference type="PROSITE" id="PS50109">
    <property type="entry name" value="HIS_KIN"/>
    <property type="match status" value="1"/>
</dbReference>
<dbReference type="InterPro" id="IPR013656">
    <property type="entry name" value="PAS_4"/>
</dbReference>
<evidence type="ECO:0000256" key="5">
    <source>
        <dbReference type="ARBA" id="ARBA00022741"/>
    </source>
</evidence>
<keyword evidence="9" id="KW-0472">Membrane</keyword>
<dbReference type="SMART" id="SM00091">
    <property type="entry name" value="PAS"/>
    <property type="match status" value="2"/>
</dbReference>
<dbReference type="SMART" id="SM00388">
    <property type="entry name" value="HisKA"/>
    <property type="match status" value="1"/>
</dbReference>
<dbReference type="InterPro" id="IPR000700">
    <property type="entry name" value="PAS-assoc_C"/>
</dbReference>
<dbReference type="PROSITE" id="PS50112">
    <property type="entry name" value="PAS"/>
    <property type="match status" value="1"/>
</dbReference>
<dbReference type="Gene3D" id="3.30.450.20">
    <property type="entry name" value="PAS domain"/>
    <property type="match status" value="2"/>
</dbReference>
<dbReference type="Proteomes" id="UP000663505">
    <property type="component" value="Chromosome"/>
</dbReference>
<keyword evidence="9" id="KW-0812">Transmembrane</keyword>
<dbReference type="InterPro" id="IPR004358">
    <property type="entry name" value="Sig_transdc_His_kin-like_C"/>
</dbReference>
<gene>
    <name evidence="13" type="ORF">JZ786_16245</name>
</gene>
<dbReference type="InterPro" id="IPR005467">
    <property type="entry name" value="His_kinase_dom"/>
</dbReference>
<keyword evidence="4" id="KW-0808">Transferase</keyword>
<dbReference type="KEGG" id="afx:JZ786_16245"/>
<evidence type="ECO:0000259" key="11">
    <source>
        <dbReference type="PROSITE" id="PS50112"/>
    </source>
</evidence>